<dbReference type="InParanoid" id="B9RG66"/>
<keyword evidence="1" id="KW-0067">ATP-binding</keyword>
<dbReference type="Gene3D" id="3.30.200.20">
    <property type="entry name" value="Phosphorylase Kinase, domain 1"/>
    <property type="match status" value="1"/>
</dbReference>
<keyword evidence="4" id="KW-1185">Reference proteome</keyword>
<dbReference type="PROSITE" id="PS50011">
    <property type="entry name" value="PROTEIN_KINASE_DOM"/>
    <property type="match status" value="1"/>
</dbReference>
<dbReference type="InterPro" id="IPR000719">
    <property type="entry name" value="Prot_kinase_dom"/>
</dbReference>
<dbReference type="EMBL" id="EQ973778">
    <property type="protein sequence ID" value="EEF49521.1"/>
    <property type="molecule type" value="Genomic_DNA"/>
</dbReference>
<evidence type="ECO:0000313" key="3">
    <source>
        <dbReference type="EMBL" id="EEF49521.1"/>
    </source>
</evidence>
<reference evidence="4" key="1">
    <citation type="journal article" date="2010" name="Nat. Biotechnol.">
        <title>Draft genome sequence of the oilseed species Ricinus communis.</title>
        <authorList>
            <person name="Chan A.P."/>
            <person name="Crabtree J."/>
            <person name="Zhao Q."/>
            <person name="Lorenzi H."/>
            <person name="Orvis J."/>
            <person name="Puiu D."/>
            <person name="Melake-Berhan A."/>
            <person name="Jones K.M."/>
            <person name="Redman J."/>
            <person name="Chen G."/>
            <person name="Cahoon E.B."/>
            <person name="Gedil M."/>
            <person name="Stanke M."/>
            <person name="Haas B.J."/>
            <person name="Wortman J.R."/>
            <person name="Fraser-Liggett C.M."/>
            <person name="Ravel J."/>
            <person name="Rabinowicz P.D."/>
        </authorList>
    </citation>
    <scope>NUCLEOTIDE SEQUENCE [LARGE SCALE GENOMIC DNA]</scope>
    <source>
        <strain evidence="4">cv. Hale</strain>
    </source>
</reference>
<feature type="binding site" evidence="1">
    <location>
        <position position="57"/>
    </location>
    <ligand>
        <name>ATP</name>
        <dbReference type="ChEBI" id="CHEBI:30616"/>
    </ligand>
</feature>
<evidence type="ECO:0000256" key="1">
    <source>
        <dbReference type="PROSITE-ProRule" id="PRU10141"/>
    </source>
</evidence>
<dbReference type="InterPro" id="IPR011009">
    <property type="entry name" value="Kinase-like_dom_sf"/>
</dbReference>
<evidence type="ECO:0000259" key="2">
    <source>
        <dbReference type="PROSITE" id="PS50011"/>
    </source>
</evidence>
<sequence length="79" mass="8952">MTKRKFAMEQDQMACNNGRTWKREHLLGKGGFGSVYLAKLKRPESKSQIYPSVMAVKSAELSESSSLQQEKESMLLVEL</sequence>
<dbReference type="SUPFAM" id="SSF56112">
    <property type="entry name" value="Protein kinase-like (PK-like)"/>
    <property type="match status" value="1"/>
</dbReference>
<dbReference type="InterPro" id="IPR017441">
    <property type="entry name" value="Protein_kinase_ATP_BS"/>
</dbReference>
<proteinExistence type="predicted"/>
<dbReference type="PROSITE" id="PS00107">
    <property type="entry name" value="PROTEIN_KINASE_ATP"/>
    <property type="match status" value="1"/>
</dbReference>
<organism evidence="3 4">
    <name type="scientific">Ricinus communis</name>
    <name type="common">Castor bean</name>
    <dbReference type="NCBI Taxonomy" id="3988"/>
    <lineage>
        <taxon>Eukaryota</taxon>
        <taxon>Viridiplantae</taxon>
        <taxon>Streptophyta</taxon>
        <taxon>Embryophyta</taxon>
        <taxon>Tracheophyta</taxon>
        <taxon>Spermatophyta</taxon>
        <taxon>Magnoliopsida</taxon>
        <taxon>eudicotyledons</taxon>
        <taxon>Gunneridae</taxon>
        <taxon>Pentapetalae</taxon>
        <taxon>rosids</taxon>
        <taxon>fabids</taxon>
        <taxon>Malpighiales</taxon>
        <taxon>Euphorbiaceae</taxon>
        <taxon>Acalyphoideae</taxon>
        <taxon>Acalypheae</taxon>
        <taxon>Ricinus</taxon>
    </lineage>
</organism>
<feature type="domain" description="Protein kinase" evidence="2">
    <location>
        <begin position="21"/>
        <end position="79"/>
    </location>
</feature>
<accession>B9RG66</accession>
<protein>
    <recommendedName>
        <fullName evidence="2">Protein kinase domain-containing protein</fullName>
    </recommendedName>
</protein>
<name>B9RG66_RICCO</name>
<dbReference type="Proteomes" id="UP000008311">
    <property type="component" value="Unassembled WGS sequence"/>
</dbReference>
<keyword evidence="1" id="KW-0547">Nucleotide-binding</keyword>
<dbReference type="GO" id="GO:0004672">
    <property type="term" value="F:protein kinase activity"/>
    <property type="evidence" value="ECO:0007669"/>
    <property type="project" value="InterPro"/>
</dbReference>
<gene>
    <name evidence="3" type="ORF">RCOM_1451770</name>
</gene>
<evidence type="ECO:0000313" key="4">
    <source>
        <dbReference type="Proteomes" id="UP000008311"/>
    </source>
</evidence>
<dbReference type="GO" id="GO:0005524">
    <property type="term" value="F:ATP binding"/>
    <property type="evidence" value="ECO:0007669"/>
    <property type="project" value="UniProtKB-UniRule"/>
</dbReference>
<dbReference type="AlphaFoldDB" id="B9RG66"/>